<evidence type="ECO:0000256" key="1">
    <source>
        <dbReference type="SAM" id="MobiDB-lite"/>
    </source>
</evidence>
<accession>A0A101NEN5</accession>
<comment type="caution">
    <text evidence="2">The sequence shown here is derived from an EMBL/GenBank/DDBJ whole genome shotgun (WGS) entry which is preliminary data.</text>
</comment>
<proteinExistence type="predicted"/>
<reference evidence="2 3" key="1">
    <citation type="submission" date="2015-10" db="EMBL/GenBank/DDBJ databases">
        <title>Draft genome sequence of Streptomyces cellostaticus DSM 40189, type strain for the species Streptomyces cellostaticus.</title>
        <authorList>
            <person name="Ruckert C."/>
            <person name="Winkler A."/>
            <person name="Kalinowski J."/>
            <person name="Kampfer P."/>
            <person name="Glaeser S."/>
        </authorList>
    </citation>
    <scope>NUCLEOTIDE SEQUENCE [LARGE SCALE GENOMIC DNA]</scope>
    <source>
        <strain evidence="2 3">DSM 40189</strain>
    </source>
</reference>
<protein>
    <submittedName>
        <fullName evidence="2">Uncharacterized protein</fullName>
    </submittedName>
</protein>
<dbReference type="Proteomes" id="UP000054241">
    <property type="component" value="Unassembled WGS sequence"/>
</dbReference>
<dbReference type="EMBL" id="LMWL01000069">
    <property type="protein sequence ID" value="KUM91720.1"/>
    <property type="molecule type" value="Genomic_DNA"/>
</dbReference>
<name>A0A101NEN5_9ACTN</name>
<sequence>MIMTKASGAVEVSTPHRTTEHRISGRLLSPAPTVMTFLAPVSSLTDLRLMRPSPSLSVPSLPAAKQMTKSLWSQPI</sequence>
<feature type="region of interest" description="Disordered" evidence="1">
    <location>
        <begin position="1"/>
        <end position="23"/>
    </location>
</feature>
<dbReference type="AlphaFoldDB" id="A0A101NEN5"/>
<keyword evidence="3" id="KW-1185">Reference proteome</keyword>
<evidence type="ECO:0000313" key="2">
    <source>
        <dbReference type="EMBL" id="KUM91720.1"/>
    </source>
</evidence>
<gene>
    <name evidence="2" type="ORF">AQI88_35475</name>
</gene>
<organism evidence="2 3">
    <name type="scientific">Streptomyces cellostaticus</name>
    <dbReference type="NCBI Taxonomy" id="67285"/>
    <lineage>
        <taxon>Bacteria</taxon>
        <taxon>Bacillati</taxon>
        <taxon>Actinomycetota</taxon>
        <taxon>Actinomycetes</taxon>
        <taxon>Kitasatosporales</taxon>
        <taxon>Streptomycetaceae</taxon>
        <taxon>Streptomyces</taxon>
    </lineage>
</organism>
<evidence type="ECO:0000313" key="3">
    <source>
        <dbReference type="Proteomes" id="UP000054241"/>
    </source>
</evidence>